<proteinExistence type="predicted"/>
<dbReference type="Proteomes" id="UP000824890">
    <property type="component" value="Unassembled WGS sequence"/>
</dbReference>
<accession>A0ABQ8ASW3</accession>
<evidence type="ECO:0000313" key="1">
    <source>
        <dbReference type="EMBL" id="KAH0895602.1"/>
    </source>
</evidence>
<name>A0ABQ8ASW3_BRANA</name>
<keyword evidence="2" id="KW-1185">Reference proteome</keyword>
<gene>
    <name evidence="1" type="ORF">HID58_045170</name>
</gene>
<comment type="caution">
    <text evidence="1">The sequence shown here is derived from an EMBL/GenBank/DDBJ whole genome shotgun (WGS) entry which is preliminary data.</text>
</comment>
<evidence type="ECO:0000313" key="2">
    <source>
        <dbReference type="Proteomes" id="UP000824890"/>
    </source>
</evidence>
<dbReference type="EMBL" id="JAGKQM010000012">
    <property type="protein sequence ID" value="KAH0895602.1"/>
    <property type="molecule type" value="Genomic_DNA"/>
</dbReference>
<protein>
    <submittedName>
        <fullName evidence="1">Uncharacterized protein</fullName>
    </submittedName>
</protein>
<reference evidence="1 2" key="1">
    <citation type="submission" date="2021-05" db="EMBL/GenBank/DDBJ databases">
        <title>Genome Assembly of Synthetic Allotetraploid Brassica napus Reveals Homoeologous Exchanges between Subgenomes.</title>
        <authorList>
            <person name="Davis J.T."/>
        </authorList>
    </citation>
    <scope>NUCLEOTIDE SEQUENCE [LARGE SCALE GENOMIC DNA]</scope>
    <source>
        <strain evidence="2">cv. Da-Ae</strain>
        <tissue evidence="1">Seedling</tissue>
    </source>
</reference>
<sequence length="120" mass="13066">MRTTEFSSSSSPSDRRVGALLRHLTAGACQINPSTYRLSSIFASLTSGVSSGSVFAHLVQAPEDPILGVPSSSSSMYPCVVVFKHIRLSNELILTRPHDGAHKNKEYSFSLTRRLRGSRT</sequence>
<organism evidence="1 2">
    <name type="scientific">Brassica napus</name>
    <name type="common">Rape</name>
    <dbReference type="NCBI Taxonomy" id="3708"/>
    <lineage>
        <taxon>Eukaryota</taxon>
        <taxon>Viridiplantae</taxon>
        <taxon>Streptophyta</taxon>
        <taxon>Embryophyta</taxon>
        <taxon>Tracheophyta</taxon>
        <taxon>Spermatophyta</taxon>
        <taxon>Magnoliopsida</taxon>
        <taxon>eudicotyledons</taxon>
        <taxon>Gunneridae</taxon>
        <taxon>Pentapetalae</taxon>
        <taxon>rosids</taxon>
        <taxon>malvids</taxon>
        <taxon>Brassicales</taxon>
        <taxon>Brassicaceae</taxon>
        <taxon>Brassiceae</taxon>
        <taxon>Brassica</taxon>
    </lineage>
</organism>